<proteinExistence type="evidence at transcript level"/>
<dbReference type="Proteomes" id="UP000002051">
    <property type="component" value="Chromosome 5"/>
</dbReference>
<dbReference type="OrthoDB" id="1711136at2759"/>
<dbReference type="Proteomes" id="UP000265566">
    <property type="component" value="Chromosome 5"/>
</dbReference>
<evidence type="ECO:0000259" key="7">
    <source>
        <dbReference type="PROSITE" id="PS50089"/>
    </source>
</evidence>
<name>G7JYN7_MEDTR</name>
<evidence type="ECO:0000313" key="9">
    <source>
        <dbReference type="EMBL" id="AFK47053.1"/>
    </source>
</evidence>
<dbReference type="CDD" id="cd16649">
    <property type="entry name" value="mRING-HC-C3HC5_CGRF1-like"/>
    <property type="match status" value="1"/>
</dbReference>
<evidence type="ECO:0000313" key="11">
    <source>
        <dbReference type="EnsemblPlants" id="AES94371"/>
    </source>
</evidence>
<dbReference type="InterPro" id="IPR001841">
    <property type="entry name" value="Znf_RING"/>
</dbReference>
<organism evidence="8 12">
    <name type="scientific">Medicago truncatula</name>
    <name type="common">Barrel medic</name>
    <name type="synonym">Medicago tribuloides</name>
    <dbReference type="NCBI Taxonomy" id="3880"/>
    <lineage>
        <taxon>Eukaryota</taxon>
        <taxon>Viridiplantae</taxon>
        <taxon>Streptophyta</taxon>
        <taxon>Embryophyta</taxon>
        <taxon>Tracheophyta</taxon>
        <taxon>Spermatophyta</taxon>
        <taxon>Magnoliopsida</taxon>
        <taxon>eudicotyledons</taxon>
        <taxon>Gunneridae</taxon>
        <taxon>Pentapetalae</taxon>
        <taxon>rosids</taxon>
        <taxon>fabids</taxon>
        <taxon>Fabales</taxon>
        <taxon>Fabaceae</taxon>
        <taxon>Papilionoideae</taxon>
        <taxon>50 kb inversion clade</taxon>
        <taxon>NPAAA clade</taxon>
        <taxon>Hologalegina</taxon>
        <taxon>IRL clade</taxon>
        <taxon>Trifolieae</taxon>
        <taxon>Medicago</taxon>
    </lineage>
</organism>
<keyword evidence="5" id="KW-0175">Coiled coil</keyword>
<dbReference type="PIRSF" id="PIRSF036836">
    <property type="entry name" value="RNase_bind_SBP1"/>
    <property type="match status" value="1"/>
</dbReference>
<dbReference type="OMA" id="MQIETES"/>
<dbReference type="KEGG" id="mtr:11435630"/>
<reference evidence="13" key="5">
    <citation type="journal article" date="2018" name="Nat. Plants">
        <title>Whole-genome landscape of Medicago truncatula symbiotic genes.</title>
        <authorList>
            <person name="Pecrix Y."/>
            <person name="Staton S.E."/>
            <person name="Sallet E."/>
            <person name="Lelandais-Briere C."/>
            <person name="Moreau S."/>
            <person name="Carrere S."/>
            <person name="Blein T."/>
            <person name="Jardinaud M.F."/>
            <person name="Latrasse D."/>
            <person name="Zouine M."/>
            <person name="Zahm M."/>
            <person name="Kreplak J."/>
            <person name="Mayjonade B."/>
            <person name="Satge C."/>
            <person name="Perez M."/>
            <person name="Cauet S."/>
            <person name="Marande W."/>
            <person name="Chantry-Darmon C."/>
            <person name="Lopez-Roques C."/>
            <person name="Bouchez O."/>
            <person name="Berard A."/>
            <person name="Debelle F."/>
            <person name="Munos S."/>
            <person name="Bendahmane A."/>
            <person name="Berges H."/>
            <person name="Niebel A."/>
            <person name="Buitink J."/>
            <person name="Frugier F."/>
            <person name="Benhamed M."/>
            <person name="Crespi M."/>
            <person name="Gouzy J."/>
            <person name="Gamas P."/>
        </authorList>
    </citation>
    <scope>NUCLEOTIDE SEQUENCE [LARGE SCALE GENOMIC DNA]</scope>
    <source>
        <strain evidence="13">cv. Jemalong A17</strain>
    </source>
</reference>
<dbReference type="AlphaFoldDB" id="G7JYN7"/>
<feature type="coiled-coil region" evidence="5">
    <location>
        <begin position="189"/>
        <end position="230"/>
    </location>
</feature>
<keyword evidence="2 4" id="KW-0863">Zinc-finger</keyword>
<dbReference type="EMBL" id="PSQE01000005">
    <property type="protein sequence ID" value="RHN53823.1"/>
    <property type="molecule type" value="Genomic_DNA"/>
</dbReference>
<evidence type="ECO:0000313" key="10">
    <source>
        <dbReference type="EMBL" id="RHN53823.1"/>
    </source>
</evidence>
<dbReference type="eggNOG" id="KOG1100">
    <property type="taxonomic scope" value="Eukaryota"/>
</dbReference>
<reference evidence="10" key="6">
    <citation type="journal article" date="2018" name="Nat. Plants">
        <title>Whole-genome landscape of Medicago truncatula symbiotic genes.</title>
        <authorList>
            <person name="Pecrix Y."/>
            <person name="Gamas P."/>
            <person name="Carrere S."/>
        </authorList>
    </citation>
    <scope>NUCLEOTIDE SEQUENCE</scope>
    <source>
        <tissue evidence="10">Leaves</tissue>
    </source>
</reference>
<protein>
    <submittedName>
        <fullName evidence="10">Putative transcription factor C2H2 family</fullName>
    </submittedName>
    <submittedName>
        <fullName evidence="8">SBP (S-ribonuclease-binding protein) family protein</fullName>
    </submittedName>
</protein>
<evidence type="ECO:0000313" key="8">
    <source>
        <dbReference type="EMBL" id="AES94371.1"/>
    </source>
</evidence>
<keyword evidence="1" id="KW-0479">Metal-binding</keyword>
<dbReference type="InterPro" id="IPR013083">
    <property type="entry name" value="Znf_RING/FYVE/PHD"/>
</dbReference>
<evidence type="ECO:0000256" key="6">
    <source>
        <dbReference type="SAM" id="MobiDB-lite"/>
    </source>
</evidence>
<evidence type="ECO:0000313" key="12">
    <source>
        <dbReference type="Proteomes" id="UP000002051"/>
    </source>
</evidence>
<keyword evidence="12" id="KW-1185">Reference proteome</keyword>
<dbReference type="PANTHER" id="PTHR42647:SF5">
    <property type="entry name" value="SBP (S-RIBONUCLEASE BINDING PROTEIN) FAMILY PROTEIN"/>
    <property type="match status" value="1"/>
</dbReference>
<evidence type="ECO:0000256" key="5">
    <source>
        <dbReference type="SAM" id="Coils"/>
    </source>
</evidence>
<evidence type="ECO:0000313" key="13">
    <source>
        <dbReference type="Proteomes" id="UP000265566"/>
    </source>
</evidence>
<dbReference type="GO" id="GO:0008270">
    <property type="term" value="F:zinc ion binding"/>
    <property type="evidence" value="ECO:0007669"/>
    <property type="project" value="UniProtKB-KW"/>
</dbReference>
<dbReference type="GO" id="GO:0004842">
    <property type="term" value="F:ubiquitin-protein transferase activity"/>
    <property type="evidence" value="ECO:0000318"/>
    <property type="project" value="GO_Central"/>
</dbReference>
<reference evidence="8 12" key="3">
    <citation type="journal article" date="2014" name="BMC Genomics">
        <title>An improved genome release (version Mt4.0) for the model legume Medicago truncatula.</title>
        <authorList>
            <person name="Tang H."/>
            <person name="Krishnakumar V."/>
            <person name="Bidwell S."/>
            <person name="Rosen B."/>
            <person name="Chan A."/>
            <person name="Zhou S."/>
            <person name="Gentzbittel L."/>
            <person name="Childs K.L."/>
            <person name="Yandell M."/>
            <person name="Gundlach H."/>
            <person name="Mayer K.F."/>
            <person name="Schwartz D.C."/>
            <person name="Town C.D."/>
        </authorList>
    </citation>
    <scope>GENOME REANNOTATION</scope>
    <source>
        <strain evidence="11 12">cv. Jemalong A17</strain>
    </source>
</reference>
<evidence type="ECO:0000256" key="3">
    <source>
        <dbReference type="ARBA" id="ARBA00022833"/>
    </source>
</evidence>
<feature type="domain" description="RING-type" evidence="7">
    <location>
        <begin position="288"/>
        <end position="322"/>
    </location>
</feature>
<evidence type="ECO:0000256" key="2">
    <source>
        <dbReference type="ARBA" id="ARBA00022771"/>
    </source>
</evidence>
<dbReference type="PROSITE" id="PS50089">
    <property type="entry name" value="ZF_RING_2"/>
    <property type="match status" value="1"/>
</dbReference>
<dbReference type="PANTHER" id="PTHR42647">
    <property type="entry name" value="SBP (S-RIBONUCLEASE BINDING PROTEIN) FAMILY PROTEIN"/>
    <property type="match status" value="1"/>
</dbReference>
<evidence type="ECO:0000256" key="1">
    <source>
        <dbReference type="ARBA" id="ARBA00022723"/>
    </source>
</evidence>
<dbReference type="Pfam" id="PF13920">
    <property type="entry name" value="zf-C3HC4_3"/>
    <property type="match status" value="1"/>
</dbReference>
<dbReference type="FunFam" id="3.30.40.10:FF:000239">
    <property type="entry name" value="probable BOI-related E3 ubiquitin-protein ligase 2"/>
    <property type="match status" value="1"/>
</dbReference>
<dbReference type="STRING" id="3880.G7JYN7"/>
<evidence type="ECO:0000256" key="4">
    <source>
        <dbReference type="PROSITE-ProRule" id="PRU00175"/>
    </source>
</evidence>
<keyword evidence="3" id="KW-0862">Zinc</keyword>
<dbReference type="Gramene" id="rna28774">
    <property type="protein sequence ID" value="RHN53823.1"/>
    <property type="gene ID" value="gene28774"/>
</dbReference>
<accession>G7JYN7</accession>
<reference evidence="11" key="4">
    <citation type="submission" date="2015-04" db="UniProtKB">
        <authorList>
            <consortium name="EnsemblPlants"/>
        </authorList>
    </citation>
    <scope>IDENTIFICATION</scope>
    <source>
        <strain evidence="11">cv. Jemalong A17</strain>
    </source>
</reference>
<reference evidence="9" key="2">
    <citation type="submission" date="2012-05" db="EMBL/GenBank/DDBJ databases">
        <authorList>
            <person name="Krishnakumar V."/>
            <person name="Cheung F."/>
            <person name="Xiao Y."/>
            <person name="Chan A."/>
            <person name="Moskal W.A."/>
            <person name="Town C.D."/>
        </authorList>
    </citation>
    <scope>NUCLEOTIDE SEQUENCE</scope>
</reference>
<dbReference type="EnsemblPlants" id="AES94371">
    <property type="protein sequence ID" value="AES94371"/>
    <property type="gene ID" value="MTR_5g013690"/>
</dbReference>
<dbReference type="EMBL" id="BT147259">
    <property type="protein sequence ID" value="AFK47053.1"/>
    <property type="molecule type" value="mRNA"/>
</dbReference>
<dbReference type="PaxDb" id="3880-AES94371"/>
<feature type="compositionally biased region" description="Polar residues" evidence="6">
    <location>
        <begin position="40"/>
        <end position="51"/>
    </location>
</feature>
<dbReference type="EMBL" id="CM001221">
    <property type="protein sequence ID" value="AES94371.1"/>
    <property type="molecule type" value="Genomic_DNA"/>
</dbReference>
<dbReference type="ExpressionAtlas" id="G7JYN7">
    <property type="expression patterns" value="differential"/>
</dbReference>
<dbReference type="Gene3D" id="3.30.40.10">
    <property type="entry name" value="Zinc/RING finger domain, C3HC4 (zinc finger)"/>
    <property type="match status" value="1"/>
</dbReference>
<sequence length="335" mass="37556">MAVQAQYPSNVLFLNNKNGQEHDQYSLQPQPPSNQSNSNIMLFNTAPTGANSRKRVRGRETGAMQQSQYMMNQFSLQSHTPHLIDLTQLQNHHHQQQQNQNIVSTGLGLSFGDQQHQRLQLLQQQQCHSSHFLSLLSNGLASQIKQQKDEIDQFLQAQGEELQRTIEEKRQRNYRAIIKTAEETVARRLREKEIDLQKATRRNAELEARAAHLRTEAQLWQAKAKEQEATAISLQTQLHHAMMSGGAENRGENECGLSCALGVEGHAEDAESGYIDPERAVVGSGPKCRGCGERVASVVVLPCRHLCVCTECDTRFGVCPVCFTVKNSTVEVYLS</sequence>
<gene>
    <name evidence="11" type="primary">11435630</name>
    <name evidence="8" type="ordered locus">MTR_5g013690</name>
    <name evidence="10" type="ORF">MtrunA17_Chr5g0400041</name>
</gene>
<reference evidence="8 12" key="1">
    <citation type="journal article" date="2011" name="Nature">
        <title>The Medicago genome provides insight into the evolution of rhizobial symbioses.</title>
        <authorList>
            <person name="Young N.D."/>
            <person name="Debelle F."/>
            <person name="Oldroyd G.E."/>
            <person name="Geurts R."/>
            <person name="Cannon S.B."/>
            <person name="Udvardi M.K."/>
            <person name="Benedito V.A."/>
            <person name="Mayer K.F."/>
            <person name="Gouzy J."/>
            <person name="Schoof H."/>
            <person name="Van de Peer Y."/>
            <person name="Proost S."/>
            <person name="Cook D.R."/>
            <person name="Meyers B.C."/>
            <person name="Spannagl M."/>
            <person name="Cheung F."/>
            <person name="De Mita S."/>
            <person name="Krishnakumar V."/>
            <person name="Gundlach H."/>
            <person name="Zhou S."/>
            <person name="Mudge J."/>
            <person name="Bharti A.K."/>
            <person name="Murray J.D."/>
            <person name="Naoumkina M.A."/>
            <person name="Rosen B."/>
            <person name="Silverstein K.A."/>
            <person name="Tang H."/>
            <person name="Rombauts S."/>
            <person name="Zhao P.X."/>
            <person name="Zhou P."/>
            <person name="Barbe V."/>
            <person name="Bardou P."/>
            <person name="Bechner M."/>
            <person name="Bellec A."/>
            <person name="Berger A."/>
            <person name="Berges H."/>
            <person name="Bidwell S."/>
            <person name="Bisseling T."/>
            <person name="Choisne N."/>
            <person name="Couloux A."/>
            <person name="Denny R."/>
            <person name="Deshpande S."/>
            <person name="Dai X."/>
            <person name="Doyle J.J."/>
            <person name="Dudez A.M."/>
            <person name="Farmer A.D."/>
            <person name="Fouteau S."/>
            <person name="Franken C."/>
            <person name="Gibelin C."/>
            <person name="Gish J."/>
            <person name="Goldstein S."/>
            <person name="Gonzalez A.J."/>
            <person name="Green P.J."/>
            <person name="Hallab A."/>
            <person name="Hartog M."/>
            <person name="Hua A."/>
            <person name="Humphray S.J."/>
            <person name="Jeong D.H."/>
            <person name="Jing Y."/>
            <person name="Jocker A."/>
            <person name="Kenton S.M."/>
            <person name="Kim D.J."/>
            <person name="Klee K."/>
            <person name="Lai H."/>
            <person name="Lang C."/>
            <person name="Lin S."/>
            <person name="Macmil S.L."/>
            <person name="Magdelenat G."/>
            <person name="Matthews L."/>
            <person name="McCorrison J."/>
            <person name="Monaghan E.L."/>
            <person name="Mun J.H."/>
            <person name="Najar F.Z."/>
            <person name="Nicholson C."/>
            <person name="Noirot C."/>
            <person name="O'Bleness M."/>
            <person name="Paule C.R."/>
            <person name="Poulain J."/>
            <person name="Prion F."/>
            <person name="Qin B."/>
            <person name="Qu C."/>
            <person name="Retzel E.F."/>
            <person name="Riddle C."/>
            <person name="Sallet E."/>
            <person name="Samain S."/>
            <person name="Samson N."/>
            <person name="Sanders I."/>
            <person name="Saurat O."/>
            <person name="Scarpelli C."/>
            <person name="Schiex T."/>
            <person name="Segurens B."/>
            <person name="Severin A.J."/>
            <person name="Sherrier D.J."/>
            <person name="Shi R."/>
            <person name="Sims S."/>
            <person name="Singer S.R."/>
            <person name="Sinharoy S."/>
            <person name="Sterck L."/>
            <person name="Viollet A."/>
            <person name="Wang B.B."/>
            <person name="Wang K."/>
            <person name="Wang M."/>
            <person name="Wang X."/>
            <person name="Warfsmann J."/>
            <person name="Weissenbach J."/>
            <person name="White D.D."/>
            <person name="White J.D."/>
            <person name="Wiley G.B."/>
            <person name="Wincker P."/>
            <person name="Xing Y."/>
            <person name="Yang L."/>
            <person name="Yao Z."/>
            <person name="Ying F."/>
            <person name="Zhai J."/>
            <person name="Zhou L."/>
            <person name="Zuber A."/>
            <person name="Denarie J."/>
            <person name="Dixon R.A."/>
            <person name="May G.D."/>
            <person name="Schwartz D.C."/>
            <person name="Rogers J."/>
            <person name="Quetier F."/>
            <person name="Town C.D."/>
            <person name="Roe B.A."/>
        </authorList>
    </citation>
    <scope>NUCLEOTIDE SEQUENCE [LARGE SCALE GENOMIC DNA]</scope>
    <source>
        <strain evidence="8">A17</strain>
        <strain evidence="11 12">cv. Jemalong A17</strain>
    </source>
</reference>
<feature type="region of interest" description="Disordered" evidence="6">
    <location>
        <begin position="21"/>
        <end position="60"/>
    </location>
</feature>